<dbReference type="GO" id="GO:0043190">
    <property type="term" value="C:ATP-binding cassette (ABC) transporter complex"/>
    <property type="evidence" value="ECO:0007669"/>
    <property type="project" value="InterPro"/>
</dbReference>
<sequence>MLKKLIPLIAATSLALGGAAYAESSLVYVVNNESDTFDPGTTNETFAAPIIGNTFEGLVKFAPDGSIVPALAESWEISEDGLTYTFKLREDAKWSDGEPVTADDFIYAWTRVLTPASGAKNSALLYHIEGAQEFYDGGDATPNMKAVDEHTVQFTLKQRVPYMLQLVAYSTYFPVRQDVVEADPEGWTRSPDTYIGTGPFRVTEMNLGEGFVFEKNPNYYGADNVKLDKLTFRLIPQQSTALAAMEAGDVDGIESVPASEVPRLSVESDAFLVIPSLGTTYAFFNPAASPIDDVKVRKALSMAIDRQEIVEFVLQSADVPATGLVPYGMNVAGEDFRDVAEDYGLGETAKAEEAQKLLAEAGYPNGEGFPETVFMTYASPPIQKLLEAIQQMWKENLNIDVEIDVSEWKVYYPEVQKVEYQIAQMGWGADYPHPMTFLDNFVSTSPNNLAKWANEDYDAEIAAAKAAVDQSESLQHMANAEAIMMNDHVILPMYHRNLYMMMGTHVEGFWRSTLGVPYFADVTIAE</sequence>
<dbReference type="Gene3D" id="3.40.190.10">
    <property type="entry name" value="Periplasmic binding protein-like II"/>
    <property type="match status" value="1"/>
</dbReference>
<dbReference type="STRING" id="1122213.GCA_000423365_00514"/>
<dbReference type="GO" id="GO:0015833">
    <property type="term" value="P:peptide transport"/>
    <property type="evidence" value="ECO:0007669"/>
    <property type="project" value="TreeGrafter"/>
</dbReference>
<dbReference type="SUPFAM" id="SSF53850">
    <property type="entry name" value="Periplasmic binding protein-like II"/>
    <property type="match status" value="1"/>
</dbReference>
<comment type="subcellular location">
    <subcellularLocation>
        <location evidence="1">Periplasm</location>
    </subcellularLocation>
</comment>
<evidence type="ECO:0000256" key="1">
    <source>
        <dbReference type="ARBA" id="ARBA00004418"/>
    </source>
</evidence>
<dbReference type="PANTHER" id="PTHR30290">
    <property type="entry name" value="PERIPLASMIC BINDING COMPONENT OF ABC TRANSPORTER"/>
    <property type="match status" value="1"/>
</dbReference>
<dbReference type="FunFam" id="3.90.76.10:FF:000001">
    <property type="entry name" value="Oligopeptide ABC transporter substrate-binding protein"/>
    <property type="match status" value="1"/>
</dbReference>
<dbReference type="Proteomes" id="UP000258927">
    <property type="component" value="Chromosome"/>
</dbReference>
<dbReference type="EMBL" id="CP021330">
    <property type="protein sequence ID" value="AVX05390.1"/>
    <property type="molecule type" value="Genomic_DNA"/>
</dbReference>
<protein>
    <submittedName>
        <fullName evidence="7">Oligopeptide-binding protein OppA</fullName>
    </submittedName>
</protein>
<organism evidence="7 8">
    <name type="scientific">Maritalea myrionectae</name>
    <dbReference type="NCBI Taxonomy" id="454601"/>
    <lineage>
        <taxon>Bacteria</taxon>
        <taxon>Pseudomonadati</taxon>
        <taxon>Pseudomonadota</taxon>
        <taxon>Alphaproteobacteria</taxon>
        <taxon>Hyphomicrobiales</taxon>
        <taxon>Devosiaceae</taxon>
        <taxon>Maritalea</taxon>
    </lineage>
</organism>
<dbReference type="RefSeq" id="WP_117396299.1">
    <property type="nucleotide sequence ID" value="NZ_CP021330.1"/>
</dbReference>
<dbReference type="Gene3D" id="3.90.76.10">
    <property type="entry name" value="Dipeptide-binding Protein, Domain 1"/>
    <property type="match status" value="1"/>
</dbReference>
<name>A0A2R4MHD1_9HYPH</name>
<dbReference type="KEGG" id="mmyr:MXMO3_02880"/>
<dbReference type="InterPro" id="IPR000914">
    <property type="entry name" value="SBP_5_dom"/>
</dbReference>
<dbReference type="Pfam" id="PF00496">
    <property type="entry name" value="SBP_bac_5"/>
    <property type="match status" value="1"/>
</dbReference>
<evidence type="ECO:0000259" key="6">
    <source>
        <dbReference type="Pfam" id="PF00496"/>
    </source>
</evidence>
<proteinExistence type="inferred from homology"/>
<keyword evidence="8" id="KW-1185">Reference proteome</keyword>
<evidence type="ECO:0000256" key="5">
    <source>
        <dbReference type="SAM" id="SignalP"/>
    </source>
</evidence>
<accession>A0A2R4MHD1</accession>
<feature type="domain" description="Solute-binding protein family 5" evidence="6">
    <location>
        <begin position="67"/>
        <end position="447"/>
    </location>
</feature>
<evidence type="ECO:0000256" key="3">
    <source>
        <dbReference type="ARBA" id="ARBA00022448"/>
    </source>
</evidence>
<dbReference type="FunFam" id="3.10.105.10:FF:000001">
    <property type="entry name" value="Oligopeptide ABC transporter, oligopeptide-binding protein"/>
    <property type="match status" value="1"/>
</dbReference>
<dbReference type="InterPro" id="IPR039424">
    <property type="entry name" value="SBP_5"/>
</dbReference>
<dbReference type="PROSITE" id="PS01040">
    <property type="entry name" value="SBP_BACTERIAL_5"/>
    <property type="match status" value="1"/>
</dbReference>
<evidence type="ECO:0000313" key="8">
    <source>
        <dbReference type="Proteomes" id="UP000258927"/>
    </source>
</evidence>
<dbReference type="AlphaFoldDB" id="A0A2R4MHD1"/>
<feature type="signal peptide" evidence="5">
    <location>
        <begin position="1"/>
        <end position="22"/>
    </location>
</feature>
<dbReference type="PANTHER" id="PTHR30290:SF10">
    <property type="entry name" value="PERIPLASMIC OLIGOPEPTIDE-BINDING PROTEIN-RELATED"/>
    <property type="match status" value="1"/>
</dbReference>
<gene>
    <name evidence="7" type="ORF">MXMO3_02880</name>
</gene>
<evidence type="ECO:0000256" key="4">
    <source>
        <dbReference type="ARBA" id="ARBA00022729"/>
    </source>
</evidence>
<keyword evidence="4 5" id="KW-0732">Signal</keyword>
<evidence type="ECO:0000256" key="2">
    <source>
        <dbReference type="ARBA" id="ARBA00005695"/>
    </source>
</evidence>
<dbReference type="GO" id="GO:1904680">
    <property type="term" value="F:peptide transmembrane transporter activity"/>
    <property type="evidence" value="ECO:0007669"/>
    <property type="project" value="TreeGrafter"/>
</dbReference>
<dbReference type="CDD" id="cd08504">
    <property type="entry name" value="PBP2_OppA"/>
    <property type="match status" value="1"/>
</dbReference>
<dbReference type="InterPro" id="IPR030678">
    <property type="entry name" value="Peptide/Ni-bd"/>
</dbReference>
<comment type="similarity">
    <text evidence="2">Belongs to the bacterial solute-binding protein 5 family.</text>
</comment>
<reference evidence="7 8" key="1">
    <citation type="submission" date="2017-05" db="EMBL/GenBank/DDBJ databases">
        <title>Genome Analysis of Maritalea myrionectae HL2708#5.</title>
        <authorList>
            <consortium name="Cotde Inc.-PKNU"/>
            <person name="Jang D."/>
            <person name="Oh H.-M."/>
        </authorList>
    </citation>
    <scope>NUCLEOTIDE SEQUENCE [LARGE SCALE GENOMIC DNA]</scope>
    <source>
        <strain evidence="7 8">HL2708#5</strain>
    </source>
</reference>
<dbReference type="GO" id="GO:0030288">
    <property type="term" value="C:outer membrane-bounded periplasmic space"/>
    <property type="evidence" value="ECO:0007669"/>
    <property type="project" value="UniProtKB-ARBA"/>
</dbReference>
<evidence type="ECO:0000313" key="7">
    <source>
        <dbReference type="EMBL" id="AVX05390.1"/>
    </source>
</evidence>
<dbReference type="Gene3D" id="3.10.105.10">
    <property type="entry name" value="Dipeptide-binding Protein, Domain 3"/>
    <property type="match status" value="1"/>
</dbReference>
<feature type="chain" id="PRO_5015307922" evidence="5">
    <location>
        <begin position="23"/>
        <end position="526"/>
    </location>
</feature>
<dbReference type="InterPro" id="IPR023765">
    <property type="entry name" value="SBP_5_CS"/>
</dbReference>
<dbReference type="PIRSF" id="PIRSF002741">
    <property type="entry name" value="MppA"/>
    <property type="match status" value="1"/>
</dbReference>
<keyword evidence="3" id="KW-0813">Transport</keyword>